<gene>
    <name evidence="2" type="ORF">TcWFU_008201</name>
</gene>
<comment type="caution">
    <text evidence="2">The sequence shown here is derived from an EMBL/GenBank/DDBJ whole genome shotgun (WGS) entry which is preliminary data.</text>
</comment>
<evidence type="ECO:0000313" key="3">
    <source>
        <dbReference type="Proteomes" id="UP001651158"/>
    </source>
</evidence>
<sequence>MLSHVGKLVQKRDELRRKTNSSSILSTATLDGLKAKRDYLENHLAALKAREGTINSLKQEVRKASRFSTDFEKSFMDKKSQLVRARTCLNSLLSNASSLKSSALGRFESALNSINRLSALLDKLRANSDGEGINLGASAAIDISRLARLPRLGTCGVPYLYKEICKRLHSAPFLIPIEKVLERLHQIIVDGDCINLVNDELDASLRSMKELHDALIPSLEKAQTEEKEVCMMMATALHKIAFHCAKVSEKQKRLEELWKYWSD</sequence>
<dbReference type="Proteomes" id="UP001651158">
    <property type="component" value="Unassembled WGS sequence"/>
</dbReference>
<keyword evidence="1" id="KW-0175">Coiled coil</keyword>
<proteinExistence type="predicted"/>
<dbReference type="EMBL" id="JAKROA010000004">
    <property type="protein sequence ID" value="KAL5108065.1"/>
    <property type="molecule type" value="Genomic_DNA"/>
</dbReference>
<keyword evidence="3" id="KW-1185">Reference proteome</keyword>
<accession>A0ABR4QEI2</accession>
<protein>
    <submittedName>
        <fullName evidence="2">Uncharacterized protein</fullName>
    </submittedName>
</protein>
<name>A0ABR4QEI2_9CEST</name>
<evidence type="ECO:0000313" key="2">
    <source>
        <dbReference type="EMBL" id="KAL5108065.1"/>
    </source>
</evidence>
<organism evidence="2 3">
    <name type="scientific">Taenia crassiceps</name>
    <dbReference type="NCBI Taxonomy" id="6207"/>
    <lineage>
        <taxon>Eukaryota</taxon>
        <taxon>Metazoa</taxon>
        <taxon>Spiralia</taxon>
        <taxon>Lophotrochozoa</taxon>
        <taxon>Platyhelminthes</taxon>
        <taxon>Cestoda</taxon>
        <taxon>Eucestoda</taxon>
        <taxon>Cyclophyllidea</taxon>
        <taxon>Taeniidae</taxon>
        <taxon>Taenia</taxon>
    </lineage>
</organism>
<feature type="coiled-coil region" evidence="1">
    <location>
        <begin position="30"/>
        <end position="60"/>
    </location>
</feature>
<evidence type="ECO:0000256" key="1">
    <source>
        <dbReference type="SAM" id="Coils"/>
    </source>
</evidence>
<reference evidence="2 3" key="1">
    <citation type="journal article" date="2022" name="Front. Cell. Infect. Microbiol.">
        <title>The Genomes of Two Strains of Taenia crassiceps the Animal Model for the Study of Human Cysticercosis.</title>
        <authorList>
            <person name="Bobes R.J."/>
            <person name="Estrada K."/>
            <person name="Rios-Valencia D.G."/>
            <person name="Calderon-Gallegos A."/>
            <person name="de la Torre P."/>
            <person name="Carrero J.C."/>
            <person name="Sanchez-Flores A."/>
            <person name="Laclette J.P."/>
        </authorList>
    </citation>
    <scope>NUCLEOTIDE SEQUENCE [LARGE SCALE GENOMIC DNA]</scope>
    <source>
        <strain evidence="2">WFUcys</strain>
    </source>
</reference>